<protein>
    <submittedName>
        <fullName evidence="1">Uncharacterized protein</fullName>
    </submittedName>
</protein>
<keyword evidence="2" id="KW-1185">Reference proteome</keyword>
<name>A0ACC0FHZ6_9ERIC</name>
<comment type="caution">
    <text evidence="1">The sequence shown here is derived from an EMBL/GenBank/DDBJ whole genome shotgun (WGS) entry which is preliminary data.</text>
</comment>
<gene>
    <name evidence="1" type="ORF">LOK49_LG13G02218</name>
</gene>
<organism evidence="1 2">
    <name type="scientific">Camellia lanceoleosa</name>
    <dbReference type="NCBI Taxonomy" id="1840588"/>
    <lineage>
        <taxon>Eukaryota</taxon>
        <taxon>Viridiplantae</taxon>
        <taxon>Streptophyta</taxon>
        <taxon>Embryophyta</taxon>
        <taxon>Tracheophyta</taxon>
        <taxon>Spermatophyta</taxon>
        <taxon>Magnoliopsida</taxon>
        <taxon>eudicotyledons</taxon>
        <taxon>Gunneridae</taxon>
        <taxon>Pentapetalae</taxon>
        <taxon>asterids</taxon>
        <taxon>Ericales</taxon>
        <taxon>Theaceae</taxon>
        <taxon>Camellia</taxon>
    </lineage>
</organism>
<dbReference type="Proteomes" id="UP001060215">
    <property type="component" value="Chromosome 14"/>
</dbReference>
<proteinExistence type="predicted"/>
<reference evidence="1 2" key="1">
    <citation type="journal article" date="2022" name="Plant J.">
        <title>Chromosome-level genome of Camellia lanceoleosa provides a valuable resource for understanding genome evolution and self-incompatibility.</title>
        <authorList>
            <person name="Gong W."/>
            <person name="Xiao S."/>
            <person name="Wang L."/>
            <person name="Liao Z."/>
            <person name="Chang Y."/>
            <person name="Mo W."/>
            <person name="Hu G."/>
            <person name="Li W."/>
            <person name="Zhao G."/>
            <person name="Zhu H."/>
            <person name="Hu X."/>
            <person name="Ji K."/>
            <person name="Xiang X."/>
            <person name="Song Q."/>
            <person name="Yuan D."/>
            <person name="Jin S."/>
            <person name="Zhang L."/>
        </authorList>
    </citation>
    <scope>NUCLEOTIDE SEQUENCE [LARGE SCALE GENOMIC DNA]</scope>
    <source>
        <strain evidence="1">SQ_2022a</strain>
    </source>
</reference>
<accession>A0ACC0FHZ6</accession>
<evidence type="ECO:0000313" key="2">
    <source>
        <dbReference type="Proteomes" id="UP001060215"/>
    </source>
</evidence>
<evidence type="ECO:0000313" key="1">
    <source>
        <dbReference type="EMBL" id="KAI7987722.1"/>
    </source>
</evidence>
<dbReference type="EMBL" id="CM045771">
    <property type="protein sequence ID" value="KAI7987722.1"/>
    <property type="molecule type" value="Genomic_DNA"/>
</dbReference>
<sequence>MTAPNMAMITASLERSLQNCSLYENNNIADDTDTGGGVGFSLSSSSSESSENHFSNSHDAILDLNSHLSLPYHWEQCLNLKTREIYYVNSRTGMKAKEDSRTAAVIAAEYRGSFSSQEEEEEEEDSSFDGEDGEKDDHVLVVAGCKLQELSDVFHGPQTGRSCLPQML</sequence>